<dbReference type="InterPro" id="IPR003656">
    <property type="entry name" value="Znf_BED"/>
</dbReference>
<dbReference type="GO" id="GO:0046983">
    <property type="term" value="F:protein dimerization activity"/>
    <property type="evidence" value="ECO:0007669"/>
    <property type="project" value="InterPro"/>
</dbReference>
<keyword evidence="7" id="KW-0804">Transcription</keyword>
<keyword evidence="13" id="KW-1185">Reference proteome</keyword>
<name>A0A6G0VR65_APHCR</name>
<dbReference type="PANTHER" id="PTHR46481">
    <property type="entry name" value="ZINC FINGER BED DOMAIN-CONTAINING PROTEIN 4"/>
    <property type="match status" value="1"/>
</dbReference>
<keyword evidence="3 9" id="KW-0863">Zinc-finger</keyword>
<dbReference type="InterPro" id="IPR008906">
    <property type="entry name" value="HATC_C_dom"/>
</dbReference>
<dbReference type="SUPFAM" id="SSF140996">
    <property type="entry name" value="Hermes dimerisation domain"/>
    <property type="match status" value="1"/>
</dbReference>
<comment type="subcellular location">
    <subcellularLocation>
        <location evidence="1">Nucleus</location>
    </subcellularLocation>
</comment>
<feature type="domain" description="BED-type" evidence="11">
    <location>
        <begin position="4"/>
        <end position="53"/>
    </location>
</feature>
<dbReference type="Pfam" id="PF05699">
    <property type="entry name" value="Dimer_Tnp_hAT"/>
    <property type="match status" value="1"/>
</dbReference>
<sequence length="678" mass="76484">MASKTKSVVWNFYEKFNDGGICKLCKCSVKTSGNTTNLKNHLKRKHPSINFDATIPKVRRNSLPTTGDDNEDDPNIVLPETHYADLANEIVSKANKMQSTLQDSTLVSRPHSSTSSTCSNSEFSDSMISRTRSPSVCSSVQSLKQPKIYESLSDIRSFELGGSKTTAITDAIVYMIAKDNLPLSTTEKPGFIYFLNKAVPLYKIPSRKTVTSLIKSKYEVLSSLVKSKLSSIQSMTITADIWTDIVNTTSYLGMTVHFLNTSKLSLENVTIGVLELADCHTSEHISEWFEKLLKDWGIYKEQVLTVVTDNGSNILNAVKKTFGIKKHLPCFAHTLNLVTQRPLNELSDVQNIISKIKTIVTFFKHSVIASDELRKVCEFKLKQSVPTRWNSVYYMIERFLLCSNHIASILITKSRGPSMLSATEIDIAREINIVLKPFEVVTKELCGEKYITGSTVIPLIHCLLKKCEQININNSVALQLKSALLENLQKRFGRMEELQNLTISTLLDPRYKTLHLNNPEETSKAIRTVCLKIIDLKTNSSDSNVSNKDSSDDDTERADSLWSFHNELVSKKASENSEDNNEANEHMPTDLRHFLNQPTISLNENIIKFWNVHKTMYPHIAKVAEPYLSIVATSVPSERLFSKAGYIMSAKRNRLKGEKLQHLLFLSSLNLDDWHLKF</sequence>
<dbReference type="AlphaFoldDB" id="A0A6G0VR65"/>
<reference evidence="12 13" key="1">
    <citation type="submission" date="2019-08" db="EMBL/GenBank/DDBJ databases">
        <title>Whole genome of Aphis craccivora.</title>
        <authorList>
            <person name="Voronova N.V."/>
            <person name="Shulinski R.S."/>
            <person name="Bandarenka Y.V."/>
            <person name="Zhorov D.G."/>
            <person name="Warner D."/>
        </authorList>
    </citation>
    <scope>NUCLEOTIDE SEQUENCE [LARGE SCALE GENOMIC DNA]</scope>
    <source>
        <strain evidence="12">180601</strain>
        <tissue evidence="12">Whole Body</tissue>
    </source>
</reference>
<evidence type="ECO:0000256" key="8">
    <source>
        <dbReference type="ARBA" id="ARBA00023242"/>
    </source>
</evidence>
<evidence type="ECO:0000256" key="10">
    <source>
        <dbReference type="SAM" id="MobiDB-lite"/>
    </source>
</evidence>
<evidence type="ECO:0000313" key="13">
    <source>
        <dbReference type="Proteomes" id="UP000478052"/>
    </source>
</evidence>
<keyword evidence="4" id="KW-0862">Zinc</keyword>
<evidence type="ECO:0000313" key="12">
    <source>
        <dbReference type="EMBL" id="KAF0706682.1"/>
    </source>
</evidence>
<keyword evidence="5" id="KW-0805">Transcription regulation</keyword>
<gene>
    <name evidence="12" type="ORF">FWK35_00036052</name>
</gene>
<dbReference type="SUPFAM" id="SSF53098">
    <property type="entry name" value="Ribonuclease H-like"/>
    <property type="match status" value="1"/>
</dbReference>
<evidence type="ECO:0000256" key="2">
    <source>
        <dbReference type="ARBA" id="ARBA00022723"/>
    </source>
</evidence>
<comment type="caution">
    <text evidence="12">The sequence shown here is derived from an EMBL/GenBank/DDBJ whole genome shotgun (WGS) entry which is preliminary data.</text>
</comment>
<evidence type="ECO:0000256" key="9">
    <source>
        <dbReference type="PROSITE-ProRule" id="PRU00027"/>
    </source>
</evidence>
<accession>A0A6G0VR65</accession>
<dbReference type="Pfam" id="PF02892">
    <property type="entry name" value="zf-BED"/>
    <property type="match status" value="1"/>
</dbReference>
<dbReference type="OrthoDB" id="6618501at2759"/>
<protein>
    <submittedName>
        <fullName evidence="12">Zinc finger BED domain-containing protein 1-like</fullName>
    </submittedName>
</protein>
<dbReference type="GO" id="GO:0009791">
    <property type="term" value="P:post-embryonic development"/>
    <property type="evidence" value="ECO:0007669"/>
    <property type="project" value="UniProtKB-ARBA"/>
</dbReference>
<dbReference type="InterPro" id="IPR052035">
    <property type="entry name" value="ZnF_BED_domain_contain"/>
</dbReference>
<dbReference type="GO" id="GO:0008270">
    <property type="term" value="F:zinc ion binding"/>
    <property type="evidence" value="ECO:0007669"/>
    <property type="project" value="UniProtKB-KW"/>
</dbReference>
<evidence type="ECO:0000256" key="3">
    <source>
        <dbReference type="ARBA" id="ARBA00022771"/>
    </source>
</evidence>
<dbReference type="PANTHER" id="PTHR46481:SF10">
    <property type="entry name" value="ZINC FINGER BED DOMAIN-CONTAINING PROTEIN 39"/>
    <property type="match status" value="1"/>
</dbReference>
<organism evidence="12 13">
    <name type="scientific">Aphis craccivora</name>
    <name type="common">Cowpea aphid</name>
    <dbReference type="NCBI Taxonomy" id="307492"/>
    <lineage>
        <taxon>Eukaryota</taxon>
        <taxon>Metazoa</taxon>
        <taxon>Ecdysozoa</taxon>
        <taxon>Arthropoda</taxon>
        <taxon>Hexapoda</taxon>
        <taxon>Insecta</taxon>
        <taxon>Pterygota</taxon>
        <taxon>Neoptera</taxon>
        <taxon>Paraneoptera</taxon>
        <taxon>Hemiptera</taxon>
        <taxon>Sternorrhyncha</taxon>
        <taxon>Aphidomorpha</taxon>
        <taxon>Aphidoidea</taxon>
        <taxon>Aphididae</taxon>
        <taxon>Aphidini</taxon>
        <taxon>Aphis</taxon>
        <taxon>Aphis</taxon>
    </lineage>
</organism>
<dbReference type="GO" id="GO:0003677">
    <property type="term" value="F:DNA binding"/>
    <property type="evidence" value="ECO:0007669"/>
    <property type="project" value="UniProtKB-KW"/>
</dbReference>
<dbReference type="PROSITE" id="PS50808">
    <property type="entry name" value="ZF_BED"/>
    <property type="match status" value="1"/>
</dbReference>
<evidence type="ECO:0000256" key="7">
    <source>
        <dbReference type="ARBA" id="ARBA00023163"/>
    </source>
</evidence>
<feature type="compositionally biased region" description="Low complexity" evidence="10">
    <location>
        <begin position="104"/>
        <end position="126"/>
    </location>
</feature>
<dbReference type="InterPro" id="IPR012337">
    <property type="entry name" value="RNaseH-like_sf"/>
</dbReference>
<evidence type="ECO:0000256" key="5">
    <source>
        <dbReference type="ARBA" id="ARBA00023015"/>
    </source>
</evidence>
<dbReference type="Proteomes" id="UP000478052">
    <property type="component" value="Unassembled WGS sequence"/>
</dbReference>
<dbReference type="GO" id="GO:0005634">
    <property type="term" value="C:nucleus"/>
    <property type="evidence" value="ECO:0007669"/>
    <property type="project" value="UniProtKB-SubCell"/>
</dbReference>
<keyword evidence="2" id="KW-0479">Metal-binding</keyword>
<dbReference type="EMBL" id="VUJU01012826">
    <property type="protein sequence ID" value="KAF0706682.1"/>
    <property type="molecule type" value="Genomic_DNA"/>
</dbReference>
<dbReference type="SMART" id="SM00614">
    <property type="entry name" value="ZnF_BED"/>
    <property type="match status" value="1"/>
</dbReference>
<keyword evidence="6" id="KW-0238">DNA-binding</keyword>
<proteinExistence type="predicted"/>
<evidence type="ECO:0000259" key="11">
    <source>
        <dbReference type="PROSITE" id="PS50808"/>
    </source>
</evidence>
<dbReference type="InterPro" id="IPR036236">
    <property type="entry name" value="Znf_C2H2_sf"/>
</dbReference>
<evidence type="ECO:0000256" key="6">
    <source>
        <dbReference type="ARBA" id="ARBA00023125"/>
    </source>
</evidence>
<dbReference type="SUPFAM" id="SSF57667">
    <property type="entry name" value="beta-beta-alpha zinc fingers"/>
    <property type="match status" value="1"/>
</dbReference>
<keyword evidence="8" id="KW-0539">Nucleus</keyword>
<evidence type="ECO:0000256" key="1">
    <source>
        <dbReference type="ARBA" id="ARBA00004123"/>
    </source>
</evidence>
<feature type="region of interest" description="Disordered" evidence="10">
    <location>
        <begin position="101"/>
        <end position="126"/>
    </location>
</feature>
<evidence type="ECO:0000256" key="4">
    <source>
        <dbReference type="ARBA" id="ARBA00022833"/>
    </source>
</evidence>